<keyword evidence="4" id="KW-0812">Transmembrane</keyword>
<dbReference type="InterPro" id="IPR052314">
    <property type="entry name" value="Immune_rcpt_domain"/>
</dbReference>
<reference evidence="7" key="1">
    <citation type="submission" date="2025-08" db="UniProtKB">
        <authorList>
            <consortium name="Ensembl"/>
        </authorList>
    </citation>
    <scope>IDENTIFICATION</scope>
</reference>
<dbReference type="AlphaFoldDB" id="A0A8C8S0Z6"/>
<evidence type="ECO:0000256" key="2">
    <source>
        <dbReference type="ARBA" id="ARBA00023157"/>
    </source>
</evidence>
<feature type="domain" description="Ig-like" evidence="6">
    <location>
        <begin position="19"/>
        <end position="131"/>
    </location>
</feature>
<reference evidence="7" key="2">
    <citation type="submission" date="2025-09" db="UniProtKB">
        <authorList>
            <consortium name="Ensembl"/>
        </authorList>
    </citation>
    <scope>IDENTIFICATION</scope>
</reference>
<keyword evidence="2" id="KW-1015">Disulfide bond</keyword>
<dbReference type="SUPFAM" id="SSF48726">
    <property type="entry name" value="Immunoglobulin"/>
    <property type="match status" value="1"/>
</dbReference>
<dbReference type="PANTHER" id="PTHR16423:SF6">
    <property type="entry name" value="TRIGGERING RECEPTOR EXPRESSED ON MYELOID CELLS 2-RELATED"/>
    <property type="match status" value="1"/>
</dbReference>
<evidence type="ECO:0000256" key="4">
    <source>
        <dbReference type="SAM" id="Phobius"/>
    </source>
</evidence>
<dbReference type="Pfam" id="PF07686">
    <property type="entry name" value="V-set"/>
    <property type="match status" value="1"/>
</dbReference>
<evidence type="ECO:0000256" key="1">
    <source>
        <dbReference type="ARBA" id="ARBA00022729"/>
    </source>
</evidence>
<dbReference type="Proteomes" id="UP000694393">
    <property type="component" value="Unplaced"/>
</dbReference>
<accession>A0A8C8S0Z6</accession>
<feature type="transmembrane region" description="Helical" evidence="4">
    <location>
        <begin position="159"/>
        <end position="181"/>
    </location>
</feature>
<dbReference type="Gene3D" id="2.60.40.10">
    <property type="entry name" value="Immunoglobulins"/>
    <property type="match status" value="1"/>
</dbReference>
<dbReference type="PROSITE" id="PS50835">
    <property type="entry name" value="IG_LIKE"/>
    <property type="match status" value="1"/>
</dbReference>
<dbReference type="InterPro" id="IPR003599">
    <property type="entry name" value="Ig_sub"/>
</dbReference>
<keyword evidence="4" id="KW-0472">Membrane</keyword>
<dbReference type="Ensembl" id="ENSPCET00000013775.1">
    <property type="protein sequence ID" value="ENSPCEP00000013288.1"/>
    <property type="gene ID" value="ENSPCEG00000010554.1"/>
</dbReference>
<evidence type="ECO:0000313" key="8">
    <source>
        <dbReference type="Proteomes" id="UP000694393"/>
    </source>
</evidence>
<organism evidence="7 8">
    <name type="scientific">Pelusios castaneus</name>
    <name type="common">West African mud turtle</name>
    <dbReference type="NCBI Taxonomy" id="367368"/>
    <lineage>
        <taxon>Eukaryota</taxon>
        <taxon>Metazoa</taxon>
        <taxon>Chordata</taxon>
        <taxon>Craniata</taxon>
        <taxon>Vertebrata</taxon>
        <taxon>Euteleostomi</taxon>
        <taxon>Archelosauria</taxon>
        <taxon>Testudinata</taxon>
        <taxon>Testudines</taxon>
        <taxon>Pleurodira</taxon>
        <taxon>Pelomedusidae</taxon>
        <taxon>Pelusios</taxon>
    </lineage>
</organism>
<dbReference type="GO" id="GO:0038023">
    <property type="term" value="F:signaling receptor activity"/>
    <property type="evidence" value="ECO:0007669"/>
    <property type="project" value="TreeGrafter"/>
</dbReference>
<keyword evidence="4" id="KW-1133">Transmembrane helix</keyword>
<dbReference type="InterPro" id="IPR013783">
    <property type="entry name" value="Ig-like_fold"/>
</dbReference>
<evidence type="ECO:0000259" key="6">
    <source>
        <dbReference type="PROSITE" id="PS50835"/>
    </source>
</evidence>
<evidence type="ECO:0000256" key="5">
    <source>
        <dbReference type="SAM" id="SignalP"/>
    </source>
</evidence>
<proteinExistence type="predicted"/>
<dbReference type="InterPro" id="IPR013106">
    <property type="entry name" value="Ig_V-set"/>
</dbReference>
<keyword evidence="8" id="KW-1185">Reference proteome</keyword>
<protein>
    <submittedName>
        <fullName evidence="7">Triggering receptor expressed on myeloid cells 2</fullName>
    </submittedName>
</protein>
<sequence length="218" mass="25301">MNKNHRVKMFETVFLSLLPELCISENITVVYGLEGETISIRCAYSPKENKWREKSWCKHINKTECLHVVSAHRFWLQFLKKWNGTTSISDNIHKGVVTVTMERLRKQDAGLYQCRTDFLGEAKSLKKVKVEVLEGRKVPLNLNICMVSHNSLPEAHFNILYIAAGFLSAKFLIAMLIFIIARNQRRRATKERSHNLNQHQLLPLTRDLVRGRKGWEGK</sequence>
<dbReference type="InterPro" id="IPR007110">
    <property type="entry name" value="Ig-like_dom"/>
</dbReference>
<keyword evidence="3" id="KW-0393">Immunoglobulin domain</keyword>
<feature type="signal peptide" evidence="5">
    <location>
        <begin position="1"/>
        <end position="24"/>
    </location>
</feature>
<evidence type="ECO:0000313" key="7">
    <source>
        <dbReference type="Ensembl" id="ENSPCEP00000013288.1"/>
    </source>
</evidence>
<evidence type="ECO:0000256" key="3">
    <source>
        <dbReference type="ARBA" id="ARBA00023319"/>
    </source>
</evidence>
<dbReference type="GO" id="GO:0009986">
    <property type="term" value="C:cell surface"/>
    <property type="evidence" value="ECO:0007669"/>
    <property type="project" value="TreeGrafter"/>
</dbReference>
<dbReference type="SMART" id="SM00409">
    <property type="entry name" value="IG"/>
    <property type="match status" value="1"/>
</dbReference>
<dbReference type="InterPro" id="IPR036179">
    <property type="entry name" value="Ig-like_dom_sf"/>
</dbReference>
<keyword evidence="1 5" id="KW-0732">Signal</keyword>
<dbReference type="CDD" id="cd05716">
    <property type="entry name" value="IgV_pIgR_like"/>
    <property type="match status" value="1"/>
</dbReference>
<name>A0A8C8S0Z6_9SAUR</name>
<dbReference type="PANTHER" id="PTHR16423">
    <property type="entry name" value="TREM-LIKE TRANSCRIPT PROTEIN"/>
    <property type="match status" value="1"/>
</dbReference>
<feature type="chain" id="PRO_5034630733" evidence="5">
    <location>
        <begin position="25"/>
        <end position="218"/>
    </location>
</feature>